<comment type="caution">
    <text evidence="1">The sequence shown here is derived from an EMBL/GenBank/DDBJ whole genome shotgun (WGS) entry which is preliminary data.</text>
</comment>
<feature type="non-terminal residue" evidence="1">
    <location>
        <position position="1"/>
    </location>
</feature>
<feature type="non-terminal residue" evidence="1">
    <location>
        <position position="372"/>
    </location>
</feature>
<accession>A0ACC3CV92</accession>
<evidence type="ECO:0000313" key="2">
    <source>
        <dbReference type="Proteomes" id="UP001186974"/>
    </source>
</evidence>
<name>A0ACC3CV92_9PEZI</name>
<dbReference type="EMBL" id="JAWDJW010011032">
    <property type="protein sequence ID" value="KAK3045095.1"/>
    <property type="molecule type" value="Genomic_DNA"/>
</dbReference>
<evidence type="ECO:0000313" key="1">
    <source>
        <dbReference type="EMBL" id="KAK3045095.1"/>
    </source>
</evidence>
<dbReference type="Proteomes" id="UP001186974">
    <property type="component" value="Unassembled WGS sequence"/>
</dbReference>
<protein>
    <submittedName>
        <fullName evidence="1">Uncharacterized protein</fullName>
    </submittedName>
</protein>
<organism evidence="1 2">
    <name type="scientific">Coniosporium uncinatum</name>
    <dbReference type="NCBI Taxonomy" id="93489"/>
    <lineage>
        <taxon>Eukaryota</taxon>
        <taxon>Fungi</taxon>
        <taxon>Dikarya</taxon>
        <taxon>Ascomycota</taxon>
        <taxon>Pezizomycotina</taxon>
        <taxon>Dothideomycetes</taxon>
        <taxon>Dothideomycetes incertae sedis</taxon>
        <taxon>Coniosporium</taxon>
    </lineage>
</organism>
<gene>
    <name evidence="1" type="ORF">LTS18_014582</name>
</gene>
<sequence length="372" mass="41791">RDIEASISRISTRERTSPAKTAKGERRKSTLAEMHARVSEDDGSFVGEQRPATVTANVRNSRFGKPGSRQASDVAAGPSSDHRSGQTLTTRDRTMTPQAERFGTPRTANATAQSFMLPDLPNLTELMSGVYQDGTPVFSRSAKAKSRFTSGSYPRQGGNRGPARYQLDSVPVPQEEKAIFASLHLFKEKVAQLEQDKAEAEQQISEYENEVIELRTRLDAQENQRRSDSALGSSDEESKKKIKWQAEKTKLEASVQSLQNRLDRAERKASVAEISTKRITQERDNLVTQVGVAFYNSEELKTENEALRKVNETLRGEVDTLRSENERLLNENEDLQADVSDVHRQHREDTQQWNKKESDLRRKVGITDAATI</sequence>
<keyword evidence="2" id="KW-1185">Reference proteome</keyword>
<proteinExistence type="predicted"/>
<reference evidence="1" key="1">
    <citation type="submission" date="2024-09" db="EMBL/GenBank/DDBJ databases">
        <title>Black Yeasts Isolated from many extreme environments.</title>
        <authorList>
            <person name="Coleine C."/>
            <person name="Stajich J.E."/>
            <person name="Selbmann L."/>
        </authorList>
    </citation>
    <scope>NUCLEOTIDE SEQUENCE</scope>
    <source>
        <strain evidence="1">CCFEE 5737</strain>
    </source>
</reference>